<evidence type="ECO:0000256" key="1">
    <source>
        <dbReference type="ARBA" id="ARBA00022729"/>
    </source>
</evidence>
<dbReference type="InterPro" id="IPR013517">
    <property type="entry name" value="FG-GAP"/>
</dbReference>
<evidence type="ECO:0000313" key="2">
    <source>
        <dbReference type="EMBL" id="TCS63911.1"/>
    </source>
</evidence>
<protein>
    <submittedName>
        <fullName evidence="2">VCBS repeat protein</fullName>
    </submittedName>
</protein>
<dbReference type="Pfam" id="PF13517">
    <property type="entry name" value="FG-GAP_3"/>
    <property type="match status" value="1"/>
</dbReference>
<name>A0A4V6NYJ8_9RHOB</name>
<dbReference type="EMBL" id="SLZU01000006">
    <property type="protein sequence ID" value="TCS63911.1"/>
    <property type="molecule type" value="Genomic_DNA"/>
</dbReference>
<evidence type="ECO:0000313" key="3">
    <source>
        <dbReference type="Proteomes" id="UP000295696"/>
    </source>
</evidence>
<gene>
    <name evidence="2" type="ORF">EDD52_106180</name>
</gene>
<dbReference type="RefSeq" id="WP_165907518.1">
    <property type="nucleotide sequence ID" value="NZ_SLZU01000006.1"/>
</dbReference>
<sequence length="800" mass="86115">MPKDIVITRNVALNDTATSGATSQVGEPSVASNGSRLFVTGNWYASRSTDNGGSFTYVDPYNTTPSAAGGFCCDQLTLYDPRRRIWIWILQYIKTSSGSNVFRIAISRDGSFPANSWYWWDIAPTTLNRDWDDVWFDYPDAAMSAGNLYVTFNVFNNASQWQRAVVMRFPLDTLASGGSLGFGWWSTTNNGSLRLTQQANPTGNMYFGSHNSGSQMRLFYWPDGSNNISNWNINVNSWSGAISSTAPNAVDWLGRCDSRITGASLGGGRITFMWTAGAGNNRPHAYCRVVRINEGTKAVIDQPDLWSNQRAWAYPAICYNSSGTLGMTSFYGGAGRNPGHVVGAYDSGSGNWVTRYSRLGSDSPNLPKWGDYLNCRADVPSTGSWVASGYTQEGGETRNEILPRVVRFGYVDTMPVRRVINNFGYDAGGWRVDKHPRMLADTTGDGMDDVVGFGNAGVYVSRATGNGNFAAPVRVVDNFGYNAGGWREGMHPRMMADTNGDGRADIVGFGNAGVYVSRANSNGTFGAVTRVVNNFGYNAGGWRVDKHPRMMADTNGDGRADIVGFGNAGVYVSRAGSGGSYGAVTRVVDNFGYTAGGWRVDKHPRIMADTTGDGRADIVGFGNAGVYVSVAQSDGSYAAPVRVVNNFGYDAGGWRVDRHPRFMADVTGDGRADIVGFGNAGVYVSLAQSNGTFSNPIFGVANFGYNAGGWRVGMHPRFLADTTGDGRADIVGFGNAGVYVSTSRGDGTFNNPVRVVDNFGYNAGGWRVEKHPRFLADITGNNKSDIVGFGNAGVYVALFS</sequence>
<proteinExistence type="predicted"/>
<keyword evidence="1" id="KW-0732">Signal</keyword>
<keyword evidence="3" id="KW-1185">Reference proteome</keyword>
<dbReference type="SUPFAM" id="SSF69318">
    <property type="entry name" value="Integrin alpha N-terminal domain"/>
    <property type="match status" value="1"/>
</dbReference>
<organism evidence="2 3">
    <name type="scientific">Primorskyibacter sedentarius</name>
    <dbReference type="NCBI Taxonomy" id="745311"/>
    <lineage>
        <taxon>Bacteria</taxon>
        <taxon>Pseudomonadati</taxon>
        <taxon>Pseudomonadota</taxon>
        <taxon>Alphaproteobacteria</taxon>
        <taxon>Rhodobacterales</taxon>
        <taxon>Roseobacteraceae</taxon>
        <taxon>Primorskyibacter</taxon>
    </lineage>
</organism>
<dbReference type="Proteomes" id="UP000295696">
    <property type="component" value="Unassembled WGS sequence"/>
</dbReference>
<reference evidence="2 3" key="1">
    <citation type="submission" date="2019-03" db="EMBL/GenBank/DDBJ databases">
        <title>Genomic Encyclopedia of Type Strains, Phase IV (KMG-IV): sequencing the most valuable type-strain genomes for metagenomic binning, comparative biology and taxonomic classification.</title>
        <authorList>
            <person name="Goeker M."/>
        </authorList>
    </citation>
    <scope>NUCLEOTIDE SEQUENCE [LARGE SCALE GENOMIC DNA]</scope>
    <source>
        <strain evidence="2 3">DSM 104836</strain>
    </source>
</reference>
<accession>A0A4V6NYJ8</accession>
<comment type="caution">
    <text evidence="2">The sequence shown here is derived from an EMBL/GenBank/DDBJ whole genome shotgun (WGS) entry which is preliminary data.</text>
</comment>
<dbReference type="AlphaFoldDB" id="A0A4V6NYJ8"/>
<dbReference type="InterPro" id="IPR028994">
    <property type="entry name" value="Integrin_alpha_N"/>
</dbReference>